<accession>A0A5Q2N5L0</accession>
<organism evidence="1 2">
    <name type="scientific">Heliorestis convoluta</name>
    <dbReference type="NCBI Taxonomy" id="356322"/>
    <lineage>
        <taxon>Bacteria</taxon>
        <taxon>Bacillati</taxon>
        <taxon>Bacillota</taxon>
        <taxon>Clostridia</taxon>
        <taxon>Eubacteriales</taxon>
        <taxon>Heliobacteriaceae</taxon>
        <taxon>Heliorestis</taxon>
    </lineage>
</organism>
<protein>
    <submittedName>
        <fullName evidence="1">Uncharacterized protein</fullName>
    </submittedName>
</protein>
<evidence type="ECO:0000313" key="2">
    <source>
        <dbReference type="Proteomes" id="UP000366051"/>
    </source>
</evidence>
<name>A0A5Q2N5L0_9FIRM</name>
<dbReference type="AlphaFoldDB" id="A0A5Q2N5L0"/>
<dbReference type="Proteomes" id="UP000366051">
    <property type="component" value="Chromosome"/>
</dbReference>
<proteinExistence type="predicted"/>
<keyword evidence="2" id="KW-1185">Reference proteome</keyword>
<reference evidence="2" key="1">
    <citation type="submission" date="2019-11" db="EMBL/GenBank/DDBJ databases">
        <title>Genome sequence of Heliorestis convoluta strain HH, an alkaliphilic and minimalistic phototrophic bacterium from a soda lake in Egypt.</title>
        <authorList>
            <person name="Dewey E.D."/>
            <person name="Stokes L.M."/>
            <person name="Burchell B.M."/>
            <person name="Shaffer K.N."/>
            <person name="Huntington A.M."/>
            <person name="Baker J.M."/>
            <person name="Nadendla S."/>
            <person name="Giglio M.G."/>
            <person name="Touchman J.W."/>
            <person name="Blankenship R.E."/>
            <person name="Madigan M.T."/>
            <person name="Sattley W.M."/>
        </authorList>
    </citation>
    <scope>NUCLEOTIDE SEQUENCE [LARGE SCALE GENOMIC DNA]</scope>
    <source>
        <strain evidence="2">HH</strain>
    </source>
</reference>
<gene>
    <name evidence="1" type="ORF">FTV88_2827</name>
</gene>
<dbReference type="EMBL" id="CP045875">
    <property type="protein sequence ID" value="QGG48916.1"/>
    <property type="molecule type" value="Genomic_DNA"/>
</dbReference>
<evidence type="ECO:0000313" key="1">
    <source>
        <dbReference type="EMBL" id="QGG48916.1"/>
    </source>
</evidence>
<dbReference type="KEGG" id="hcv:FTV88_2827"/>
<sequence>MIILWWYAMVRWHLQCTGTIRLATRFIVGCAQLGIADS</sequence>